<gene>
    <name evidence="2" type="ORF">B2A_08055</name>
</gene>
<organism evidence="2">
    <name type="scientific">mine drainage metagenome</name>
    <dbReference type="NCBI Taxonomy" id="410659"/>
    <lineage>
        <taxon>unclassified sequences</taxon>
        <taxon>metagenomes</taxon>
        <taxon>ecological metagenomes</taxon>
    </lineage>
</organism>
<reference evidence="2" key="1">
    <citation type="submission" date="2013-08" db="EMBL/GenBank/DDBJ databases">
        <authorList>
            <person name="Mendez C."/>
            <person name="Richter M."/>
            <person name="Ferrer M."/>
            <person name="Sanchez J."/>
        </authorList>
    </citation>
    <scope>NUCLEOTIDE SEQUENCE</scope>
</reference>
<reference evidence="2" key="2">
    <citation type="journal article" date="2014" name="ISME J.">
        <title>Microbial stratification in low pH oxic and suboxic macroscopic growths along an acid mine drainage.</title>
        <authorList>
            <person name="Mendez-Garcia C."/>
            <person name="Mesa V."/>
            <person name="Sprenger R.R."/>
            <person name="Richter M."/>
            <person name="Diez M.S."/>
            <person name="Solano J."/>
            <person name="Bargiela R."/>
            <person name="Golyshina O.V."/>
            <person name="Manteca A."/>
            <person name="Ramos J.L."/>
            <person name="Gallego J.R."/>
            <person name="Llorente I."/>
            <person name="Martins Dos Santos V.A."/>
            <person name="Jensen O.N."/>
            <person name="Pelaez A.I."/>
            <person name="Sanchez J."/>
            <person name="Ferrer M."/>
        </authorList>
    </citation>
    <scope>NUCLEOTIDE SEQUENCE</scope>
</reference>
<feature type="region of interest" description="Disordered" evidence="1">
    <location>
        <begin position="1"/>
        <end position="48"/>
    </location>
</feature>
<feature type="non-terminal residue" evidence="2">
    <location>
        <position position="1"/>
    </location>
</feature>
<evidence type="ECO:0000313" key="2">
    <source>
        <dbReference type="EMBL" id="EQD48237.1"/>
    </source>
</evidence>
<comment type="caution">
    <text evidence="2">The sequence shown here is derived from an EMBL/GenBank/DDBJ whole genome shotgun (WGS) entry which is preliminary data.</text>
</comment>
<feature type="compositionally biased region" description="Low complexity" evidence="1">
    <location>
        <begin position="26"/>
        <end position="41"/>
    </location>
</feature>
<evidence type="ECO:0000256" key="1">
    <source>
        <dbReference type="SAM" id="MobiDB-lite"/>
    </source>
</evidence>
<sequence length="89" mass="9718">GRTTMPRLRVDFRGRERRAGRKFELGASTGSAAGTAPGTGPKCPKCKTATHAKKTRNGNDYYFCGGCKGAWWPSREAAGKLGPKWDMRK</sequence>
<dbReference type="AlphaFoldDB" id="T0ZUF9"/>
<accession>T0ZUF9</accession>
<protein>
    <submittedName>
        <fullName evidence="2">Uncharacterized protein</fullName>
    </submittedName>
</protein>
<name>T0ZUF9_9ZZZZ</name>
<proteinExistence type="predicted"/>
<dbReference type="EMBL" id="AUZZ01005796">
    <property type="protein sequence ID" value="EQD48237.1"/>
    <property type="molecule type" value="Genomic_DNA"/>
</dbReference>